<dbReference type="GO" id="GO:0022857">
    <property type="term" value="F:transmembrane transporter activity"/>
    <property type="evidence" value="ECO:0007669"/>
    <property type="project" value="InterPro"/>
</dbReference>
<keyword evidence="3" id="KW-1003">Cell membrane</keyword>
<reference evidence="9 10" key="1">
    <citation type="submission" date="2017-11" db="EMBL/GenBank/DDBJ databases">
        <title>Comparitive Functional Genomics of Dry Heat Resistant strains isolated from the Viking Spacecraft.</title>
        <authorList>
            <person name="Seuylemezian A."/>
            <person name="Cooper K."/>
            <person name="Vaishampayan P."/>
        </authorList>
    </citation>
    <scope>NUCLEOTIDE SEQUENCE [LARGE SCALE GENOMIC DNA]</scope>
    <source>
        <strain evidence="9 10">V1-29</strain>
    </source>
</reference>
<organism evidence="9 10">
    <name type="scientific">Peribacillus deserti</name>
    <dbReference type="NCBI Taxonomy" id="673318"/>
    <lineage>
        <taxon>Bacteria</taxon>
        <taxon>Bacillati</taxon>
        <taxon>Bacillota</taxon>
        <taxon>Bacilli</taxon>
        <taxon>Bacillales</taxon>
        <taxon>Bacillaceae</taxon>
        <taxon>Peribacillus</taxon>
    </lineage>
</organism>
<dbReference type="FunFam" id="1.10.3730.20:FF:000001">
    <property type="entry name" value="Quaternary ammonium compound resistance transporter SugE"/>
    <property type="match status" value="1"/>
</dbReference>
<accession>A0A2N5M0U2</accession>
<evidence type="ECO:0000313" key="10">
    <source>
        <dbReference type="Proteomes" id="UP000234748"/>
    </source>
</evidence>
<feature type="transmembrane region" description="Helical" evidence="8">
    <location>
        <begin position="87"/>
        <end position="104"/>
    </location>
</feature>
<evidence type="ECO:0000313" key="9">
    <source>
        <dbReference type="EMBL" id="PLT27972.1"/>
    </source>
</evidence>
<keyword evidence="5 8" id="KW-1133">Transmembrane helix</keyword>
<dbReference type="InterPro" id="IPR000390">
    <property type="entry name" value="Small_drug/metabolite_transptr"/>
</dbReference>
<protein>
    <submittedName>
        <fullName evidence="9">QacE family quaternary ammonium compound efflux SMR transporter</fullName>
    </submittedName>
</protein>
<comment type="subcellular location">
    <subcellularLocation>
        <location evidence="1 7">Cell membrane</location>
        <topology evidence="1 7">Multi-pass membrane protein</topology>
    </subcellularLocation>
</comment>
<dbReference type="Gene3D" id="1.10.3730.20">
    <property type="match status" value="1"/>
</dbReference>
<dbReference type="GO" id="GO:0005886">
    <property type="term" value="C:plasma membrane"/>
    <property type="evidence" value="ECO:0007669"/>
    <property type="project" value="UniProtKB-SubCell"/>
</dbReference>
<name>A0A2N5M0U2_9BACI</name>
<dbReference type="EMBL" id="PGUY01000071">
    <property type="protein sequence ID" value="PLT27972.1"/>
    <property type="molecule type" value="Genomic_DNA"/>
</dbReference>
<keyword evidence="6 8" id="KW-0472">Membrane</keyword>
<dbReference type="PANTHER" id="PTHR30561">
    <property type="entry name" value="SMR FAMILY PROTON-DEPENDENT DRUG EFFLUX TRANSPORTER SUGE"/>
    <property type="match status" value="1"/>
</dbReference>
<evidence type="ECO:0000256" key="5">
    <source>
        <dbReference type="ARBA" id="ARBA00022989"/>
    </source>
</evidence>
<feature type="transmembrane region" description="Helical" evidence="8">
    <location>
        <begin position="6"/>
        <end position="23"/>
    </location>
</feature>
<evidence type="ECO:0000256" key="4">
    <source>
        <dbReference type="ARBA" id="ARBA00022692"/>
    </source>
</evidence>
<evidence type="ECO:0000256" key="1">
    <source>
        <dbReference type="ARBA" id="ARBA00004651"/>
    </source>
</evidence>
<evidence type="ECO:0000256" key="8">
    <source>
        <dbReference type="SAM" id="Phobius"/>
    </source>
</evidence>
<feature type="transmembrane region" description="Helical" evidence="8">
    <location>
        <begin position="59"/>
        <end position="78"/>
    </location>
</feature>
<dbReference type="SUPFAM" id="SSF103481">
    <property type="entry name" value="Multidrug resistance efflux transporter EmrE"/>
    <property type="match status" value="1"/>
</dbReference>
<evidence type="ECO:0000256" key="3">
    <source>
        <dbReference type="ARBA" id="ARBA00022475"/>
    </source>
</evidence>
<dbReference type="InterPro" id="IPR045324">
    <property type="entry name" value="Small_multidrug_res"/>
</dbReference>
<evidence type="ECO:0000256" key="6">
    <source>
        <dbReference type="ARBA" id="ARBA00023136"/>
    </source>
</evidence>
<keyword evidence="4 7" id="KW-0812">Transmembrane</keyword>
<dbReference type="Pfam" id="PF00893">
    <property type="entry name" value="Multi_Drug_Res"/>
    <property type="match status" value="1"/>
</dbReference>
<dbReference type="RefSeq" id="WP_101645369.1">
    <property type="nucleotide sequence ID" value="NZ_PGUY01000071.1"/>
</dbReference>
<proteinExistence type="inferred from homology"/>
<feature type="transmembrane region" description="Helical" evidence="8">
    <location>
        <begin position="30"/>
        <end position="53"/>
    </location>
</feature>
<dbReference type="OrthoDB" id="21828at2"/>
<gene>
    <name evidence="9" type="ORF">CUU66_21160</name>
</gene>
<keyword evidence="10" id="KW-1185">Reference proteome</keyword>
<dbReference type="PANTHER" id="PTHR30561:SF0">
    <property type="entry name" value="GUANIDINIUM EXPORTER"/>
    <property type="match status" value="1"/>
</dbReference>
<keyword evidence="2" id="KW-0813">Transport</keyword>
<comment type="caution">
    <text evidence="9">The sequence shown here is derived from an EMBL/GenBank/DDBJ whole genome shotgun (WGS) entry which is preliminary data.</text>
</comment>
<comment type="similarity">
    <text evidence="7">Belongs to the drug/metabolite transporter (DMT) superfamily. Small multidrug resistance (SMR) (TC 2.A.7.1) family.</text>
</comment>
<dbReference type="InterPro" id="IPR037185">
    <property type="entry name" value="EmrE-like"/>
</dbReference>
<evidence type="ECO:0000256" key="7">
    <source>
        <dbReference type="RuleBase" id="RU003942"/>
    </source>
</evidence>
<sequence>MNWVYLFIAGLGEIGFVVFMKLSNGFKSSFYSLLTLISALLSFYFLSIALLTIPLGTGYAVWTGIGAAGSVVIGMLFFKESKSLRRILFLCLIIIGVIGLRFVAPH</sequence>
<dbReference type="Proteomes" id="UP000234748">
    <property type="component" value="Unassembled WGS sequence"/>
</dbReference>
<dbReference type="AlphaFoldDB" id="A0A2N5M0U2"/>
<evidence type="ECO:0000256" key="2">
    <source>
        <dbReference type="ARBA" id="ARBA00022448"/>
    </source>
</evidence>